<comment type="subcellular location">
    <subcellularLocation>
        <location evidence="1">Cell inner membrane</location>
        <topology evidence="1">Multi-pass membrane protein</topology>
    </subcellularLocation>
</comment>
<comment type="caution">
    <text evidence="10">The sequence shown here is derived from an EMBL/GenBank/DDBJ whole genome shotgun (WGS) entry which is preliminary data.</text>
</comment>
<accession>A0A1Q8R0S3</accession>
<feature type="transmembrane region" description="Helical" evidence="9">
    <location>
        <begin position="65"/>
        <end position="89"/>
    </location>
</feature>
<dbReference type="AlphaFoldDB" id="A0A1Q8R0S3"/>
<evidence type="ECO:0000256" key="8">
    <source>
        <dbReference type="ARBA" id="ARBA00035655"/>
    </source>
</evidence>
<dbReference type="PANTHER" id="PTHR30574:SF1">
    <property type="entry name" value="SULPHUR TRANSPORT DOMAIN-CONTAINING PROTEIN"/>
    <property type="match status" value="1"/>
</dbReference>
<keyword evidence="4" id="KW-0997">Cell inner membrane</keyword>
<keyword evidence="3" id="KW-1003">Cell membrane</keyword>
<dbReference type="Proteomes" id="UP000186102">
    <property type="component" value="Unassembled WGS sequence"/>
</dbReference>
<evidence type="ECO:0000256" key="9">
    <source>
        <dbReference type="SAM" id="Phobius"/>
    </source>
</evidence>
<dbReference type="InterPro" id="IPR007272">
    <property type="entry name" value="Sulf_transp_TsuA/YedE"/>
</dbReference>
<keyword evidence="5 9" id="KW-0812">Transmembrane</keyword>
<organism evidence="10 11">
    <name type="scientific">Desulfosporosinus metallidurans</name>
    <dbReference type="NCBI Taxonomy" id="1888891"/>
    <lineage>
        <taxon>Bacteria</taxon>
        <taxon>Bacillati</taxon>
        <taxon>Bacillota</taxon>
        <taxon>Clostridia</taxon>
        <taxon>Eubacteriales</taxon>
        <taxon>Desulfitobacteriaceae</taxon>
        <taxon>Desulfosporosinus</taxon>
    </lineage>
</organism>
<evidence type="ECO:0000256" key="5">
    <source>
        <dbReference type="ARBA" id="ARBA00022692"/>
    </source>
</evidence>
<evidence type="ECO:0000256" key="4">
    <source>
        <dbReference type="ARBA" id="ARBA00022519"/>
    </source>
</evidence>
<dbReference type="GO" id="GO:0005886">
    <property type="term" value="C:plasma membrane"/>
    <property type="evidence" value="ECO:0007669"/>
    <property type="project" value="UniProtKB-SubCell"/>
</dbReference>
<evidence type="ECO:0000256" key="7">
    <source>
        <dbReference type="ARBA" id="ARBA00023136"/>
    </source>
</evidence>
<protein>
    <submittedName>
        <fullName evidence="10">Uncharacterized protein</fullName>
    </submittedName>
</protein>
<sequence>MGLMTSSGTYLNLGLLLGAFWATLVASQARFRPIRNKKFFFSALIGGMLMGYGARIAYGCNVGALLNGIASSSLTGWIFAIAVFLGTWIGSKLLVKYLL</sequence>
<comment type="similarity">
    <text evidence="8">Belongs to the TsuA/YedE (TC 9.B.102) family.</text>
</comment>
<keyword evidence="7 9" id="KW-0472">Membrane</keyword>
<keyword evidence="6 9" id="KW-1133">Transmembrane helix</keyword>
<evidence type="ECO:0000256" key="3">
    <source>
        <dbReference type="ARBA" id="ARBA00022475"/>
    </source>
</evidence>
<dbReference type="STRING" id="1888891.DSOL_0950"/>
<evidence type="ECO:0000313" key="10">
    <source>
        <dbReference type="EMBL" id="OLN33223.1"/>
    </source>
</evidence>
<name>A0A1Q8R0S3_9FIRM</name>
<keyword evidence="2" id="KW-0813">Transport</keyword>
<evidence type="ECO:0000256" key="6">
    <source>
        <dbReference type="ARBA" id="ARBA00022989"/>
    </source>
</evidence>
<feature type="transmembrane region" description="Helical" evidence="9">
    <location>
        <begin position="39"/>
        <end position="58"/>
    </location>
</feature>
<proteinExistence type="inferred from homology"/>
<dbReference type="Pfam" id="PF04143">
    <property type="entry name" value="Sulf_transp"/>
    <property type="match status" value="1"/>
</dbReference>
<evidence type="ECO:0000313" key="11">
    <source>
        <dbReference type="Proteomes" id="UP000186102"/>
    </source>
</evidence>
<reference evidence="10 11" key="1">
    <citation type="submission" date="2016-09" db="EMBL/GenBank/DDBJ databases">
        <title>Complete genome of Desulfosporosinus sp. OL.</title>
        <authorList>
            <person name="Mardanov A."/>
            <person name="Beletsky A."/>
            <person name="Panova A."/>
            <person name="Karnachuk O."/>
            <person name="Ravin N."/>
        </authorList>
    </citation>
    <scope>NUCLEOTIDE SEQUENCE [LARGE SCALE GENOMIC DNA]</scope>
    <source>
        <strain evidence="10 11">OL</strain>
    </source>
</reference>
<gene>
    <name evidence="10" type="ORF">DSOL_0950</name>
</gene>
<dbReference type="PANTHER" id="PTHR30574">
    <property type="entry name" value="INNER MEMBRANE PROTEIN YEDE"/>
    <property type="match status" value="1"/>
</dbReference>
<dbReference type="EMBL" id="MLBF01000004">
    <property type="protein sequence ID" value="OLN33223.1"/>
    <property type="molecule type" value="Genomic_DNA"/>
</dbReference>
<evidence type="ECO:0000256" key="1">
    <source>
        <dbReference type="ARBA" id="ARBA00004429"/>
    </source>
</evidence>
<keyword evidence="11" id="KW-1185">Reference proteome</keyword>
<evidence type="ECO:0000256" key="2">
    <source>
        <dbReference type="ARBA" id="ARBA00022448"/>
    </source>
</evidence>